<dbReference type="GeneID" id="82879345"/>
<dbReference type="PANTHER" id="PTHR11647">
    <property type="entry name" value="HYDRANTOINASE/DIHYDROPYRIMIDINASE FAMILY MEMBER"/>
    <property type="match status" value="1"/>
</dbReference>
<sequence length="529" mass="57766">MTTTLIKNAEVIDGTGRKPDARDVIIEGDTIASLQRPGSCGGQSFDHVIDGKGSYLCPGFIESHAHSDNSPLLSFDDTSKILQGVTTEVVGNCGFSLAPIAEAFEQEFYGLVTRIFPREKYPWKDYSQFRAAIEQFEPITNYAALVGHNTIRIAVRGLDPTPPSPLEMLEMQRLVGEAMEEGAVGLSSGLIYPPGVFSQPDELNQLVSVLPRGAVYSSHMRNESYNLVASINETLAAVAGNPVHCHISHLKFADRFSSSLMDEAVTLLDAHRTAGVALTQDIYPYTAASTMLSALLPPWMHEGGSRLLLQRLRDPETLHRAVEEINNDRFSYENYAMAAGWEGIVIASSHSHRFDGMNLLEIAHQLSTAPGLALGKILVEENLEATMIVHAMREEDVVTALRSPFTAIGSDGLPLGTGGKPHPRAYGTFARILDFYVRDKAILSLQEAIRRMTSLPAGIFGLQDRGSIEVGKKADLVIFDTAGVADHATFQDPTNGPTGINSVFVNGVKVVENDRWLERRAGRFVRARH</sequence>
<dbReference type="InterPro" id="IPR023100">
    <property type="entry name" value="D-aminoacylase_insert_dom_sf"/>
</dbReference>
<dbReference type="GO" id="GO:0005829">
    <property type="term" value="C:cytosol"/>
    <property type="evidence" value="ECO:0007669"/>
    <property type="project" value="TreeGrafter"/>
</dbReference>
<dbReference type="Gene3D" id="3.20.20.140">
    <property type="entry name" value="Metal-dependent hydrolases"/>
    <property type="match status" value="1"/>
</dbReference>
<evidence type="ECO:0000259" key="1">
    <source>
        <dbReference type="Pfam" id="PF07969"/>
    </source>
</evidence>
<evidence type="ECO:0000313" key="2">
    <source>
        <dbReference type="EMBL" id="APT85955.1"/>
    </source>
</evidence>
<dbReference type="InterPro" id="IPR050378">
    <property type="entry name" value="Metallo-dep_Hydrolases_sf"/>
</dbReference>
<dbReference type="InterPro" id="IPR032466">
    <property type="entry name" value="Metal_Hydrolase"/>
</dbReference>
<dbReference type="EMBL" id="CP009246">
    <property type="protein sequence ID" value="APT85955.1"/>
    <property type="molecule type" value="Genomic_DNA"/>
</dbReference>
<dbReference type="EMBL" id="BJNB01000031">
    <property type="protein sequence ID" value="GEB98335.1"/>
    <property type="molecule type" value="Genomic_DNA"/>
</dbReference>
<dbReference type="GO" id="GO:0016812">
    <property type="term" value="F:hydrolase activity, acting on carbon-nitrogen (but not peptide) bonds, in cyclic amides"/>
    <property type="evidence" value="ECO:0007669"/>
    <property type="project" value="TreeGrafter"/>
</dbReference>
<evidence type="ECO:0000313" key="4">
    <source>
        <dbReference type="Proteomes" id="UP000185479"/>
    </source>
</evidence>
<evidence type="ECO:0000313" key="5">
    <source>
        <dbReference type="Proteomes" id="UP000315353"/>
    </source>
</evidence>
<protein>
    <submittedName>
        <fullName evidence="3">Aminoacylase</fullName>
    </submittedName>
</protein>
<dbReference type="PANTHER" id="PTHR11647:SF1">
    <property type="entry name" value="COLLAPSIN RESPONSE MEDIATOR PROTEIN"/>
    <property type="match status" value="1"/>
</dbReference>
<dbReference type="SUPFAM" id="SSF51556">
    <property type="entry name" value="Metallo-dependent hydrolases"/>
    <property type="match status" value="1"/>
</dbReference>
<dbReference type="Gene3D" id="3.30.1490.130">
    <property type="entry name" value="D-aminoacylase. Domain 3"/>
    <property type="match status" value="1"/>
</dbReference>
<dbReference type="InterPro" id="IPR011059">
    <property type="entry name" value="Metal-dep_hydrolase_composite"/>
</dbReference>
<proteinExistence type="predicted"/>
<dbReference type="SUPFAM" id="SSF51338">
    <property type="entry name" value="Composite domain of metallo-dependent hydrolases"/>
    <property type="match status" value="1"/>
</dbReference>
<gene>
    <name evidence="3" type="ORF">CFL01nite_18300</name>
    <name evidence="2" type="ORF">CFLV_01225</name>
</gene>
<dbReference type="Proteomes" id="UP000185479">
    <property type="component" value="Chromosome"/>
</dbReference>
<feature type="domain" description="Amidohydrolase 3" evidence="1">
    <location>
        <begin position="48"/>
        <end position="510"/>
    </location>
</feature>
<dbReference type="InterPro" id="IPR013108">
    <property type="entry name" value="Amidohydro_3"/>
</dbReference>
<name>A0A1L7CJF9_CORFL</name>
<dbReference type="RefSeq" id="WP_075728955.1">
    <property type="nucleotide sequence ID" value="NZ_BJNB01000031.1"/>
</dbReference>
<organism evidence="2 4">
    <name type="scientific">Corynebacterium flavescens</name>
    <dbReference type="NCBI Taxonomy" id="28028"/>
    <lineage>
        <taxon>Bacteria</taxon>
        <taxon>Bacillati</taxon>
        <taxon>Actinomycetota</taxon>
        <taxon>Actinomycetes</taxon>
        <taxon>Mycobacteriales</taxon>
        <taxon>Corynebacteriaceae</taxon>
        <taxon>Corynebacterium</taxon>
    </lineage>
</organism>
<dbReference type="Gene3D" id="2.30.40.10">
    <property type="entry name" value="Urease, subunit C, domain 1"/>
    <property type="match status" value="1"/>
</dbReference>
<dbReference type="GO" id="GO:0016811">
    <property type="term" value="F:hydrolase activity, acting on carbon-nitrogen (but not peptide) bonds, in linear amides"/>
    <property type="evidence" value="ECO:0007669"/>
    <property type="project" value="InterPro"/>
</dbReference>
<accession>A0A1L7CJF9</accession>
<dbReference type="AlphaFoldDB" id="A0A1L7CJF9"/>
<reference evidence="2 4" key="1">
    <citation type="submission" date="2014-08" db="EMBL/GenBank/DDBJ databases">
        <title>Complete genome sequence of Corynebacterium flavescens OJ8(T)(=DSM 20296(T)), isolated from cheese.</title>
        <authorList>
            <person name="Ruckert C."/>
            <person name="Albersmeier A."/>
            <person name="Winkler A."/>
            <person name="Kalinowski J."/>
        </authorList>
    </citation>
    <scope>NUCLEOTIDE SEQUENCE [LARGE SCALE GENOMIC DNA]</scope>
    <source>
        <strain evidence="2 4">OJ8</strain>
    </source>
</reference>
<dbReference type="Pfam" id="PF07969">
    <property type="entry name" value="Amidohydro_3"/>
    <property type="match status" value="1"/>
</dbReference>
<evidence type="ECO:0000313" key="3">
    <source>
        <dbReference type="EMBL" id="GEB98335.1"/>
    </source>
</evidence>
<keyword evidence="4" id="KW-1185">Reference proteome</keyword>
<dbReference type="Proteomes" id="UP000315353">
    <property type="component" value="Unassembled WGS sequence"/>
</dbReference>
<reference evidence="3 5" key="2">
    <citation type="submission" date="2019-06" db="EMBL/GenBank/DDBJ databases">
        <title>Whole genome shotgun sequence of Corynebacterium flavescens NBRC 14136.</title>
        <authorList>
            <person name="Hosoyama A."/>
            <person name="Uohara A."/>
            <person name="Ohji S."/>
            <person name="Ichikawa N."/>
        </authorList>
    </citation>
    <scope>NUCLEOTIDE SEQUENCE [LARGE SCALE GENOMIC DNA]</scope>
    <source>
        <strain evidence="3 5">NBRC 14136</strain>
    </source>
</reference>
<dbReference type="KEGG" id="cfc:CFLV_01225"/>
<dbReference type="STRING" id="28028.CFLV_01225"/>